<dbReference type="AlphaFoldDB" id="A0A9W6M5A6"/>
<dbReference type="PANTHER" id="PTHR12110">
    <property type="entry name" value="HYDROXYPYRUVATE ISOMERASE"/>
    <property type="match status" value="1"/>
</dbReference>
<feature type="domain" description="Xylose isomerase-like TIM barrel" evidence="2">
    <location>
        <begin position="22"/>
        <end position="252"/>
    </location>
</feature>
<keyword evidence="1" id="KW-0119">Carbohydrate metabolism</keyword>
<keyword evidence="4" id="KW-1185">Reference proteome</keyword>
<accession>A0A9W6M5A6</accession>
<dbReference type="InterPro" id="IPR013022">
    <property type="entry name" value="Xyl_isomerase-like_TIM-brl"/>
</dbReference>
<comment type="caution">
    <text evidence="3">The sequence shown here is derived from an EMBL/GenBank/DDBJ whole genome shotgun (WGS) entry which is preliminary data.</text>
</comment>
<dbReference type="InterPro" id="IPR036237">
    <property type="entry name" value="Xyl_isomerase-like_sf"/>
</dbReference>
<dbReference type="EMBL" id="BSER01000008">
    <property type="protein sequence ID" value="GLJ95159.1"/>
    <property type="molecule type" value="Genomic_DNA"/>
</dbReference>
<protein>
    <recommendedName>
        <fullName evidence="2">Xylose isomerase-like TIM barrel domain-containing protein</fullName>
    </recommendedName>
</protein>
<sequence length="280" mass="29120">MTRPLGVGHLTLLDLTPPEMVTAAAAAGFDFVGLRVRAVTANEIAFPMHAGSPMLRETVTRLDDTGLEVRDIEFLPLTATTTAEDWLPALASGAELGASALTVTGADPDRPRLIDTLAQLTADAATFGIRPVLEPISYQPVARIDDAADVARATGAALMLDALHIARGGSTLDDVRALDPDLVPVVQLCDAPLTLPTATGADRIAALQHEARIQRLLVGEGELALADLLRAVPAGVPASVEVPHAALRAHLSAAEYAVRAARSARALLDLVDAPDAQAAE</sequence>
<evidence type="ECO:0000313" key="4">
    <source>
        <dbReference type="Proteomes" id="UP001142291"/>
    </source>
</evidence>
<dbReference type="PANTHER" id="PTHR12110:SF48">
    <property type="entry name" value="BLL3656 PROTEIN"/>
    <property type="match status" value="1"/>
</dbReference>
<proteinExistence type="predicted"/>
<dbReference type="Pfam" id="PF01261">
    <property type="entry name" value="AP_endonuc_2"/>
    <property type="match status" value="1"/>
</dbReference>
<reference evidence="3" key="1">
    <citation type="journal article" date="2014" name="Int. J. Syst. Evol. Microbiol.">
        <title>Complete genome sequence of Corynebacterium casei LMG S-19264T (=DSM 44701T), isolated from a smear-ripened cheese.</title>
        <authorList>
            <consortium name="US DOE Joint Genome Institute (JGI-PGF)"/>
            <person name="Walter F."/>
            <person name="Albersmeier A."/>
            <person name="Kalinowski J."/>
            <person name="Ruckert C."/>
        </authorList>
    </citation>
    <scope>NUCLEOTIDE SEQUENCE</scope>
    <source>
        <strain evidence="3">VKM Ac-1940</strain>
    </source>
</reference>
<dbReference type="Proteomes" id="UP001142291">
    <property type="component" value="Unassembled WGS sequence"/>
</dbReference>
<evidence type="ECO:0000256" key="1">
    <source>
        <dbReference type="ARBA" id="ARBA00023277"/>
    </source>
</evidence>
<name>A0A9W6M5A6_9MICO</name>
<gene>
    <name evidence="3" type="ORF">GCM10017591_12210</name>
</gene>
<organism evidence="3 4">
    <name type="scientific">Microbacterium dextranolyticum</name>
    <dbReference type="NCBI Taxonomy" id="36806"/>
    <lineage>
        <taxon>Bacteria</taxon>
        <taxon>Bacillati</taxon>
        <taxon>Actinomycetota</taxon>
        <taxon>Actinomycetes</taxon>
        <taxon>Micrococcales</taxon>
        <taxon>Microbacteriaceae</taxon>
        <taxon>Microbacterium</taxon>
    </lineage>
</organism>
<reference evidence="3" key="2">
    <citation type="submission" date="2023-01" db="EMBL/GenBank/DDBJ databases">
        <authorList>
            <person name="Sun Q."/>
            <person name="Evtushenko L."/>
        </authorList>
    </citation>
    <scope>NUCLEOTIDE SEQUENCE</scope>
    <source>
        <strain evidence="3">VKM Ac-1940</strain>
    </source>
</reference>
<evidence type="ECO:0000259" key="2">
    <source>
        <dbReference type="Pfam" id="PF01261"/>
    </source>
</evidence>
<dbReference type="InterPro" id="IPR050312">
    <property type="entry name" value="IolE/XylAMocC-like"/>
</dbReference>
<dbReference type="Gene3D" id="3.20.20.150">
    <property type="entry name" value="Divalent-metal-dependent TIM barrel enzymes"/>
    <property type="match status" value="1"/>
</dbReference>
<evidence type="ECO:0000313" key="3">
    <source>
        <dbReference type="EMBL" id="GLJ95159.1"/>
    </source>
</evidence>
<dbReference type="SUPFAM" id="SSF51658">
    <property type="entry name" value="Xylose isomerase-like"/>
    <property type="match status" value="1"/>
</dbReference>
<dbReference type="RefSeq" id="WP_204964663.1">
    <property type="nucleotide sequence ID" value="NZ_BAAAUR010000005.1"/>
</dbReference>